<evidence type="ECO:0000313" key="1">
    <source>
        <dbReference type="EMBL" id="GIY31380.1"/>
    </source>
</evidence>
<dbReference type="Proteomes" id="UP001054945">
    <property type="component" value="Unassembled WGS sequence"/>
</dbReference>
<protein>
    <submittedName>
        <fullName evidence="1">Uncharacterized protein</fullName>
    </submittedName>
</protein>
<dbReference type="AlphaFoldDB" id="A0AAV4SB26"/>
<organism evidence="1 2">
    <name type="scientific">Caerostris extrusa</name>
    <name type="common">Bark spider</name>
    <name type="synonym">Caerostris bankana</name>
    <dbReference type="NCBI Taxonomy" id="172846"/>
    <lineage>
        <taxon>Eukaryota</taxon>
        <taxon>Metazoa</taxon>
        <taxon>Ecdysozoa</taxon>
        <taxon>Arthropoda</taxon>
        <taxon>Chelicerata</taxon>
        <taxon>Arachnida</taxon>
        <taxon>Araneae</taxon>
        <taxon>Araneomorphae</taxon>
        <taxon>Entelegynae</taxon>
        <taxon>Araneoidea</taxon>
        <taxon>Araneidae</taxon>
        <taxon>Caerostris</taxon>
    </lineage>
</organism>
<dbReference type="EMBL" id="BPLR01009367">
    <property type="protein sequence ID" value="GIY31380.1"/>
    <property type="molecule type" value="Genomic_DNA"/>
</dbReference>
<name>A0AAV4SB26_CAEEX</name>
<reference evidence="1 2" key="1">
    <citation type="submission" date="2021-06" db="EMBL/GenBank/DDBJ databases">
        <title>Caerostris extrusa draft genome.</title>
        <authorList>
            <person name="Kono N."/>
            <person name="Arakawa K."/>
        </authorList>
    </citation>
    <scope>NUCLEOTIDE SEQUENCE [LARGE SCALE GENOMIC DNA]</scope>
</reference>
<evidence type="ECO:0000313" key="2">
    <source>
        <dbReference type="Proteomes" id="UP001054945"/>
    </source>
</evidence>
<comment type="caution">
    <text evidence="1">The sequence shown here is derived from an EMBL/GenBank/DDBJ whole genome shotgun (WGS) entry which is preliminary data.</text>
</comment>
<keyword evidence="2" id="KW-1185">Reference proteome</keyword>
<sequence>MNFVYSSQRPLTEVQSKGRIKNHMVQPPCGEWACLKSCDHRTLSAVASLLAGLSRPGRSVKFFLPDKDRYIGHPGWGWA</sequence>
<gene>
    <name evidence="1" type="ORF">CEXT_620031</name>
</gene>
<proteinExistence type="predicted"/>
<accession>A0AAV4SB26</accession>